<evidence type="ECO:0000313" key="2">
    <source>
        <dbReference type="EMBL" id="MFC5664756.1"/>
    </source>
</evidence>
<sequence>MDGKFASQPKKMCLAAGWTGTLTPVDAWRMPPTPTARRKRVGIELRKMREAAGRTAGEASAVLGVDRSKVTLIEQGTYPISAERVITLADEYEEGDAEYVDAVATMASDKSKGWWEEHRGLVPAGILEISEVEHYAHGLVTYQICHVPGLMQTADTAREIFREVYPPLRPLSVEARVENRVRRSEILSRSDESYEAIVHEAALRMEFGGPGVARAQLRHMLALAEQPNVTLRVLEFRSGGFKGAGQAVMYARGPVARLDTVQLDSVGSPTFLTEVNQLENYRKIIGAMRDRALGPTESRDFVSDILKDL</sequence>
<dbReference type="EMBL" id="JBHSOF010000020">
    <property type="protein sequence ID" value="MFC5664756.1"/>
    <property type="molecule type" value="Genomic_DNA"/>
</dbReference>
<dbReference type="Gene3D" id="1.10.260.40">
    <property type="entry name" value="lambda repressor-like DNA-binding domains"/>
    <property type="match status" value="1"/>
</dbReference>
<dbReference type="InterPro" id="IPR010982">
    <property type="entry name" value="Lambda_DNA-bd_dom_sf"/>
</dbReference>
<dbReference type="Pfam" id="PF13560">
    <property type="entry name" value="HTH_31"/>
    <property type="match status" value="1"/>
</dbReference>
<evidence type="ECO:0000259" key="1">
    <source>
        <dbReference type="PROSITE" id="PS50943"/>
    </source>
</evidence>
<dbReference type="InterPro" id="IPR043917">
    <property type="entry name" value="DUF5753"/>
</dbReference>
<comment type="caution">
    <text evidence="2">The sequence shown here is derived from an EMBL/GenBank/DDBJ whole genome shotgun (WGS) entry which is preliminary data.</text>
</comment>
<dbReference type="RefSeq" id="WP_380226443.1">
    <property type="nucleotide sequence ID" value="NZ_JBHSOF010000020.1"/>
</dbReference>
<keyword evidence="3" id="KW-1185">Reference proteome</keyword>
<evidence type="ECO:0000313" key="3">
    <source>
        <dbReference type="Proteomes" id="UP001595975"/>
    </source>
</evidence>
<reference evidence="3" key="1">
    <citation type="journal article" date="2019" name="Int. J. Syst. Evol. Microbiol.">
        <title>The Global Catalogue of Microorganisms (GCM) 10K type strain sequencing project: providing services to taxonomists for standard genome sequencing and annotation.</title>
        <authorList>
            <consortium name="The Broad Institute Genomics Platform"/>
            <consortium name="The Broad Institute Genome Sequencing Center for Infectious Disease"/>
            <person name="Wu L."/>
            <person name="Ma J."/>
        </authorList>
    </citation>
    <scope>NUCLEOTIDE SEQUENCE [LARGE SCALE GENOMIC DNA]</scope>
    <source>
        <strain evidence="3">CGMCC 4.1437</strain>
    </source>
</reference>
<dbReference type="InterPro" id="IPR001387">
    <property type="entry name" value="Cro/C1-type_HTH"/>
</dbReference>
<gene>
    <name evidence="2" type="ORF">ACFP3U_17395</name>
</gene>
<proteinExistence type="predicted"/>
<dbReference type="Proteomes" id="UP001595975">
    <property type="component" value="Unassembled WGS sequence"/>
</dbReference>
<organism evidence="2 3">
    <name type="scientific">Kitasatospora misakiensis</name>
    <dbReference type="NCBI Taxonomy" id="67330"/>
    <lineage>
        <taxon>Bacteria</taxon>
        <taxon>Bacillati</taxon>
        <taxon>Actinomycetota</taxon>
        <taxon>Actinomycetes</taxon>
        <taxon>Kitasatosporales</taxon>
        <taxon>Streptomycetaceae</taxon>
        <taxon>Kitasatospora</taxon>
    </lineage>
</organism>
<dbReference type="CDD" id="cd00093">
    <property type="entry name" value="HTH_XRE"/>
    <property type="match status" value="1"/>
</dbReference>
<protein>
    <submittedName>
        <fullName evidence="2">Helix-turn-helix domain-containing protein</fullName>
    </submittedName>
</protein>
<name>A0ABW0X8G5_9ACTN</name>
<dbReference type="Pfam" id="PF19054">
    <property type="entry name" value="DUF5753"/>
    <property type="match status" value="1"/>
</dbReference>
<dbReference type="PROSITE" id="PS50943">
    <property type="entry name" value="HTH_CROC1"/>
    <property type="match status" value="1"/>
</dbReference>
<dbReference type="SUPFAM" id="SSF47413">
    <property type="entry name" value="lambda repressor-like DNA-binding domains"/>
    <property type="match status" value="1"/>
</dbReference>
<accession>A0ABW0X8G5</accession>
<feature type="domain" description="HTH cro/C1-type" evidence="1">
    <location>
        <begin position="45"/>
        <end position="100"/>
    </location>
</feature>
<dbReference type="SMART" id="SM00530">
    <property type="entry name" value="HTH_XRE"/>
    <property type="match status" value="1"/>
</dbReference>